<dbReference type="GO" id="GO:0003729">
    <property type="term" value="F:mRNA binding"/>
    <property type="evidence" value="ECO:0007669"/>
    <property type="project" value="TreeGrafter"/>
</dbReference>
<feature type="domain" description="MIF4G-like type 1" evidence="2">
    <location>
        <begin position="413"/>
        <end position="604"/>
    </location>
</feature>
<dbReference type="GO" id="GO:0000339">
    <property type="term" value="F:RNA cap binding"/>
    <property type="evidence" value="ECO:0007669"/>
    <property type="project" value="InterPro"/>
</dbReference>
<feature type="domain" description="MIF4G-like type 2" evidence="3">
    <location>
        <begin position="622"/>
        <end position="921"/>
    </location>
</feature>
<feature type="compositionally biased region" description="Polar residues" evidence="1">
    <location>
        <begin position="131"/>
        <end position="142"/>
    </location>
</feature>
<dbReference type="PANTHER" id="PTHR12412:SF2">
    <property type="entry name" value="NUCLEAR CAP-BINDING PROTEIN SUBUNIT 1"/>
    <property type="match status" value="1"/>
</dbReference>
<feature type="region of interest" description="Disordered" evidence="1">
    <location>
        <begin position="819"/>
        <end position="842"/>
    </location>
</feature>
<dbReference type="PANTHER" id="PTHR12412">
    <property type="entry name" value="CAP BINDING PROTEIN"/>
    <property type="match status" value="1"/>
</dbReference>
<dbReference type="GO" id="GO:0006406">
    <property type="term" value="P:mRNA export from nucleus"/>
    <property type="evidence" value="ECO:0007669"/>
    <property type="project" value="InterPro"/>
</dbReference>
<evidence type="ECO:0000259" key="3">
    <source>
        <dbReference type="Pfam" id="PF09090"/>
    </source>
</evidence>
<feature type="compositionally biased region" description="Gly residues" evidence="1">
    <location>
        <begin position="1"/>
        <end position="19"/>
    </location>
</feature>
<feature type="region of interest" description="Disordered" evidence="1">
    <location>
        <begin position="113"/>
        <end position="146"/>
    </location>
</feature>
<reference evidence="4" key="1">
    <citation type="submission" date="2020-04" db="EMBL/GenBank/DDBJ databases">
        <title>Analysis of mating type loci in Filobasidium floriforme.</title>
        <authorList>
            <person name="Nowrousian M."/>
        </authorList>
    </citation>
    <scope>NUCLEOTIDE SEQUENCE</scope>
    <source>
        <strain evidence="4">CBS 6242</strain>
    </source>
</reference>
<name>A0A8K0NTE8_9TREE</name>
<dbReference type="InterPro" id="IPR015172">
    <property type="entry name" value="MIF4G-like_typ-1"/>
</dbReference>
<dbReference type="Pfam" id="PF09090">
    <property type="entry name" value="MIF4G_like_2"/>
    <property type="match status" value="1"/>
</dbReference>
<dbReference type="Gene3D" id="1.25.40.180">
    <property type="match status" value="3"/>
</dbReference>
<dbReference type="GO" id="GO:0005846">
    <property type="term" value="C:nuclear cap binding complex"/>
    <property type="evidence" value="ECO:0007669"/>
    <property type="project" value="InterPro"/>
</dbReference>
<evidence type="ECO:0000313" key="5">
    <source>
        <dbReference type="Proteomes" id="UP000812966"/>
    </source>
</evidence>
<accession>A0A8K0NTE8</accession>
<dbReference type="Pfam" id="PF09088">
    <property type="entry name" value="MIF4G_like"/>
    <property type="match status" value="1"/>
</dbReference>
<feature type="compositionally biased region" description="Basic and acidic residues" evidence="1">
    <location>
        <begin position="830"/>
        <end position="842"/>
    </location>
</feature>
<dbReference type="InterPro" id="IPR015174">
    <property type="entry name" value="MIF4G-like_typ-2"/>
</dbReference>
<gene>
    <name evidence="4" type="ORF">FFLO_00619</name>
</gene>
<dbReference type="EMBL" id="JABELV010000007">
    <property type="protein sequence ID" value="KAG7571436.1"/>
    <property type="molecule type" value="Genomic_DNA"/>
</dbReference>
<organism evidence="4 5">
    <name type="scientific">Filobasidium floriforme</name>
    <dbReference type="NCBI Taxonomy" id="5210"/>
    <lineage>
        <taxon>Eukaryota</taxon>
        <taxon>Fungi</taxon>
        <taxon>Dikarya</taxon>
        <taxon>Basidiomycota</taxon>
        <taxon>Agaricomycotina</taxon>
        <taxon>Tremellomycetes</taxon>
        <taxon>Filobasidiales</taxon>
        <taxon>Filobasidiaceae</taxon>
        <taxon>Filobasidium</taxon>
    </lineage>
</organism>
<proteinExistence type="predicted"/>
<dbReference type="AlphaFoldDB" id="A0A8K0NTE8"/>
<feature type="compositionally biased region" description="Basic and acidic residues" evidence="1">
    <location>
        <begin position="113"/>
        <end position="126"/>
    </location>
</feature>
<keyword evidence="5" id="KW-1185">Reference proteome</keyword>
<dbReference type="Proteomes" id="UP000812966">
    <property type="component" value="Unassembled WGS sequence"/>
</dbReference>
<protein>
    <recommendedName>
        <fullName evidence="6">MIF4G like-domain-containing protein</fullName>
    </recommendedName>
</protein>
<feature type="region of interest" description="Disordered" evidence="1">
    <location>
        <begin position="1"/>
        <end position="34"/>
    </location>
</feature>
<evidence type="ECO:0000259" key="2">
    <source>
        <dbReference type="Pfam" id="PF09088"/>
    </source>
</evidence>
<dbReference type="GO" id="GO:0000184">
    <property type="term" value="P:nuclear-transcribed mRNA catabolic process, nonsense-mediated decay"/>
    <property type="evidence" value="ECO:0007669"/>
    <property type="project" value="TreeGrafter"/>
</dbReference>
<dbReference type="GO" id="GO:0005634">
    <property type="term" value="C:nucleus"/>
    <property type="evidence" value="ECO:0007669"/>
    <property type="project" value="TreeGrafter"/>
</dbReference>
<comment type="caution">
    <text evidence="4">The sequence shown here is derived from an EMBL/GenBank/DDBJ whole genome shotgun (WGS) entry which is preliminary data.</text>
</comment>
<evidence type="ECO:0008006" key="6">
    <source>
        <dbReference type="Google" id="ProtNLM"/>
    </source>
</evidence>
<evidence type="ECO:0000313" key="4">
    <source>
        <dbReference type="EMBL" id="KAG7571436.1"/>
    </source>
</evidence>
<dbReference type="InterPro" id="IPR016024">
    <property type="entry name" value="ARM-type_fold"/>
</dbReference>
<sequence>MSGWRGGGRGRGAPRGGRGGFRRDFPPTPPRARDPAIQARENIIFLADQEDFNVSTDVPMLARYLRDKWPVGAAPGILDGFAWSINEQAHKLPYYAALLLVLSKEEFHLDIAPERRPQDPITDRVRAQASALASNDDPFTSGPTGGEAEAEVEAALGGDGGADKMVVDGIAEGGAGEGSNGEQEQERRRKERCLSWLILQDLGIRFREWVDQRSWLKVRLAVSFFGHLVPIGLISEESYLATLRSFISVLEELGGGGKRAEKVIRVVTEGLLRAGPRFYESNKQAVDEIISIISSSVTSREQSRALHNTFFLPAEVARGDITPEADQLDNALSTLRMAQDAGFMKVTWMPEPARRFMRDPEDTGVVDLYNIPEISVPPEAEGGPSLSRALEGEGLIGTFTLGGKIGLTDGRVPNPSTPDGWMMQSMILDILSIYEVNRVKCAELLLKLTDFCLLDVFRGKPAPGEEEASDIAVPGEWILASTLISIILSAMFKLPKSPHHVIYLTSVIRELCLANGAMMAPPVGLAMRNIFSDLGNGLDIEIARRTAEWFSVHLSNFAYQWMWKAWIPDLQLPMTHPKRAFMHRLVELEIRLAYQERVLETLPEEMQDERDAPALQMPDPVFVYEDPNHPEHENATEILSMLNAKASWEDVLTRLREVSGCTGSTDVIPQEYRRIAVHAVLHIGSRSFSHFLNATERYLRLIQELAHTQKGRRELLVFVRDFWQNSSQMRVMVIDKYLQYNLVDYEDVVEATFGAFSARPEGVRPDWPTVWTDYHAWELLNNALIKSKGRLVAISKRITETEREDETIRAKRNAMVDNATPMNIGEDGDVDIKESTDSKPEQVSREVQELLRRKIELESDQTKLISKVVSSFVNSLVPGRSSGVAVPSQLDKVIDGDYNDPLVWDTVARLGFYREFMRSFGSDVKASASELEPFFKDLPAGVDPTAESSTLGAHLVRVIYEQAVTL</sequence>
<dbReference type="SUPFAM" id="SSF48371">
    <property type="entry name" value="ARM repeat"/>
    <property type="match status" value="3"/>
</dbReference>
<evidence type="ECO:0000256" key="1">
    <source>
        <dbReference type="SAM" id="MobiDB-lite"/>
    </source>
</evidence>
<dbReference type="InterPro" id="IPR027159">
    <property type="entry name" value="CBP80"/>
</dbReference>